<reference evidence="2 3" key="1">
    <citation type="submission" date="2021-06" db="EMBL/GenBank/DDBJ databases">
        <title>Caerostris extrusa draft genome.</title>
        <authorList>
            <person name="Kono N."/>
            <person name="Arakawa K."/>
        </authorList>
    </citation>
    <scope>NUCLEOTIDE SEQUENCE [LARGE SCALE GENOMIC DNA]</scope>
</reference>
<evidence type="ECO:0000256" key="1">
    <source>
        <dbReference type="SAM" id="MobiDB-lite"/>
    </source>
</evidence>
<evidence type="ECO:0000313" key="3">
    <source>
        <dbReference type="Proteomes" id="UP001054945"/>
    </source>
</evidence>
<proteinExistence type="predicted"/>
<gene>
    <name evidence="2" type="ORF">CEXT_210361</name>
</gene>
<dbReference type="Proteomes" id="UP001054945">
    <property type="component" value="Unassembled WGS sequence"/>
</dbReference>
<dbReference type="AlphaFoldDB" id="A0AAV4P967"/>
<feature type="compositionally biased region" description="Polar residues" evidence="1">
    <location>
        <begin position="24"/>
        <end position="37"/>
    </location>
</feature>
<keyword evidence="3" id="KW-1185">Reference proteome</keyword>
<dbReference type="EMBL" id="BPLR01021702">
    <property type="protein sequence ID" value="GIX92553.1"/>
    <property type="molecule type" value="Genomic_DNA"/>
</dbReference>
<accession>A0AAV4P967</accession>
<sequence length="97" mass="11005">MKMNATFSLVSGGVRQLPPPPEQSDPSQRDAQTQEGSQEAACARQRLPGRQFGLGVRVRPGIHADRRRRPLQARRKRDLVTWEFGLRVYSSTPMYVN</sequence>
<protein>
    <submittedName>
        <fullName evidence="2">Uncharacterized protein</fullName>
    </submittedName>
</protein>
<name>A0AAV4P967_CAEEX</name>
<organism evidence="2 3">
    <name type="scientific">Caerostris extrusa</name>
    <name type="common">Bark spider</name>
    <name type="synonym">Caerostris bankana</name>
    <dbReference type="NCBI Taxonomy" id="172846"/>
    <lineage>
        <taxon>Eukaryota</taxon>
        <taxon>Metazoa</taxon>
        <taxon>Ecdysozoa</taxon>
        <taxon>Arthropoda</taxon>
        <taxon>Chelicerata</taxon>
        <taxon>Arachnida</taxon>
        <taxon>Araneae</taxon>
        <taxon>Araneomorphae</taxon>
        <taxon>Entelegynae</taxon>
        <taxon>Araneoidea</taxon>
        <taxon>Araneidae</taxon>
        <taxon>Caerostris</taxon>
    </lineage>
</organism>
<feature type="region of interest" description="Disordered" evidence="1">
    <location>
        <begin position="1"/>
        <end position="46"/>
    </location>
</feature>
<evidence type="ECO:0000313" key="2">
    <source>
        <dbReference type="EMBL" id="GIX92553.1"/>
    </source>
</evidence>
<comment type="caution">
    <text evidence="2">The sequence shown here is derived from an EMBL/GenBank/DDBJ whole genome shotgun (WGS) entry which is preliminary data.</text>
</comment>